<organism evidence="1">
    <name type="scientific">Arundo donax</name>
    <name type="common">Giant reed</name>
    <name type="synonym">Donax arundinaceus</name>
    <dbReference type="NCBI Taxonomy" id="35708"/>
    <lineage>
        <taxon>Eukaryota</taxon>
        <taxon>Viridiplantae</taxon>
        <taxon>Streptophyta</taxon>
        <taxon>Embryophyta</taxon>
        <taxon>Tracheophyta</taxon>
        <taxon>Spermatophyta</taxon>
        <taxon>Magnoliopsida</taxon>
        <taxon>Liliopsida</taxon>
        <taxon>Poales</taxon>
        <taxon>Poaceae</taxon>
        <taxon>PACMAD clade</taxon>
        <taxon>Arundinoideae</taxon>
        <taxon>Arundineae</taxon>
        <taxon>Arundo</taxon>
    </lineage>
</organism>
<protein>
    <submittedName>
        <fullName evidence="1">Uncharacterized protein</fullName>
    </submittedName>
</protein>
<evidence type="ECO:0000313" key="1">
    <source>
        <dbReference type="EMBL" id="JAD36233.1"/>
    </source>
</evidence>
<name>A0A0A8ZEZ7_ARUDO</name>
<proteinExistence type="predicted"/>
<dbReference type="EMBL" id="GBRH01261662">
    <property type="protein sequence ID" value="JAD36233.1"/>
    <property type="molecule type" value="Transcribed_RNA"/>
</dbReference>
<accession>A0A0A8ZEZ7</accession>
<sequence length="42" mass="5028">MLVSYHLFHMCVRVCVFQNSSQFLNMFFKGFSRFTDRGICTE</sequence>
<dbReference type="AlphaFoldDB" id="A0A0A8ZEZ7"/>
<reference evidence="1" key="1">
    <citation type="submission" date="2014-09" db="EMBL/GenBank/DDBJ databases">
        <authorList>
            <person name="Magalhaes I.L.F."/>
            <person name="Oliveira U."/>
            <person name="Santos F.R."/>
            <person name="Vidigal T.H.D.A."/>
            <person name="Brescovit A.D."/>
            <person name="Santos A.J."/>
        </authorList>
    </citation>
    <scope>NUCLEOTIDE SEQUENCE</scope>
    <source>
        <tissue evidence="1">Shoot tissue taken approximately 20 cm above the soil surface</tissue>
    </source>
</reference>
<reference evidence="1" key="2">
    <citation type="journal article" date="2015" name="Data Brief">
        <title>Shoot transcriptome of the giant reed, Arundo donax.</title>
        <authorList>
            <person name="Barrero R.A."/>
            <person name="Guerrero F.D."/>
            <person name="Moolhuijzen P."/>
            <person name="Goolsby J.A."/>
            <person name="Tidwell J."/>
            <person name="Bellgard S.E."/>
            <person name="Bellgard M.I."/>
        </authorList>
    </citation>
    <scope>NUCLEOTIDE SEQUENCE</scope>
    <source>
        <tissue evidence="1">Shoot tissue taken approximately 20 cm above the soil surface</tissue>
    </source>
</reference>